<dbReference type="RefSeq" id="WP_048089735.1">
    <property type="nucleotide sequence ID" value="NZ_JMIY01000002.1"/>
</dbReference>
<dbReference type="AlphaFoldDB" id="A0A062VBR3"/>
<evidence type="ECO:0008006" key="3">
    <source>
        <dbReference type="Google" id="ProtNLM"/>
    </source>
</evidence>
<accession>A0A062VBR3</accession>
<proteinExistence type="predicted"/>
<keyword evidence="2" id="KW-1185">Reference proteome</keyword>
<evidence type="ECO:0000313" key="1">
    <source>
        <dbReference type="EMBL" id="KCZ72745.1"/>
    </source>
</evidence>
<dbReference type="InterPro" id="IPR036388">
    <property type="entry name" value="WH-like_DNA-bd_sf"/>
</dbReference>
<dbReference type="SUPFAM" id="SSF46785">
    <property type="entry name" value="Winged helix' DNA-binding domain"/>
    <property type="match status" value="1"/>
</dbReference>
<dbReference type="InterPro" id="IPR036390">
    <property type="entry name" value="WH_DNA-bd_sf"/>
</dbReference>
<comment type="caution">
    <text evidence="1">The sequence shown here is derived from an EMBL/GenBank/DDBJ whole genome shotgun (WGS) entry which is preliminary data.</text>
</comment>
<dbReference type="Proteomes" id="UP000027153">
    <property type="component" value="Unassembled WGS sequence"/>
</dbReference>
<dbReference type="OrthoDB" id="378158at2157"/>
<reference evidence="1 2" key="1">
    <citation type="journal article" date="2013" name="Nature">
        <title>Anaerobic oxidation of methane coupled to nitrate reduction in a novel archaeal lineage.</title>
        <authorList>
            <person name="Haroon M.F."/>
            <person name="Hu S."/>
            <person name="Shi Y."/>
            <person name="Imelfort M."/>
            <person name="Keller J."/>
            <person name="Hugenholtz P."/>
            <person name="Yuan Z."/>
            <person name="Tyson G.W."/>
        </authorList>
    </citation>
    <scope>NUCLEOTIDE SEQUENCE [LARGE SCALE GENOMIC DNA]</scope>
    <source>
        <strain evidence="1 2">ANME-2d</strain>
    </source>
</reference>
<evidence type="ECO:0000313" key="2">
    <source>
        <dbReference type="Proteomes" id="UP000027153"/>
    </source>
</evidence>
<dbReference type="Gene3D" id="1.10.10.10">
    <property type="entry name" value="Winged helix-like DNA-binding domain superfamily/Winged helix DNA-binding domain"/>
    <property type="match status" value="1"/>
</dbReference>
<dbReference type="EMBL" id="JMIY01000002">
    <property type="protein sequence ID" value="KCZ72745.1"/>
    <property type="molecule type" value="Genomic_DNA"/>
</dbReference>
<organism evidence="1 2">
    <name type="scientific">Candidatus Methanoperedens nitratireducens</name>
    <dbReference type="NCBI Taxonomy" id="1392998"/>
    <lineage>
        <taxon>Archaea</taxon>
        <taxon>Methanobacteriati</taxon>
        <taxon>Methanobacteriota</taxon>
        <taxon>Stenosarchaea group</taxon>
        <taxon>Methanomicrobia</taxon>
        <taxon>Methanosarcinales</taxon>
        <taxon>ANME-2 cluster</taxon>
        <taxon>Candidatus Methanoperedentaceae</taxon>
        <taxon>Candidatus Methanoperedens</taxon>
    </lineage>
</organism>
<name>A0A062VBR3_9EURY</name>
<gene>
    <name evidence="1" type="ORF">ANME2D_01179</name>
</gene>
<sequence length="67" mass="7889">MKNLDRILELLSDFKWCSINEIKTRISLPSDRLNEALSFLQEQSFISREDEKLRITPRGLKLLEIPS</sequence>
<protein>
    <recommendedName>
        <fullName evidence="3">ArnR1-like winged helix-turn-helix domain-containing protein</fullName>
    </recommendedName>
</protein>